<dbReference type="InterPro" id="IPR036412">
    <property type="entry name" value="HAD-like_sf"/>
</dbReference>
<dbReference type="STRING" id="642492.Clole_0684"/>
<dbReference type="eggNOG" id="COG0546">
    <property type="taxonomic scope" value="Bacteria"/>
</dbReference>
<accession>F2JNR9</accession>
<dbReference type="GO" id="GO:0006281">
    <property type="term" value="P:DNA repair"/>
    <property type="evidence" value="ECO:0007669"/>
    <property type="project" value="TreeGrafter"/>
</dbReference>
<gene>
    <name evidence="2" type="ordered locus">Clole_0684</name>
</gene>
<dbReference type="Gene3D" id="3.40.50.1000">
    <property type="entry name" value="HAD superfamily/HAD-like"/>
    <property type="match status" value="1"/>
</dbReference>
<evidence type="ECO:0000313" key="3">
    <source>
        <dbReference type="Proteomes" id="UP000008467"/>
    </source>
</evidence>
<dbReference type="Gene3D" id="1.10.150.240">
    <property type="entry name" value="Putative phosphatase, domain 2"/>
    <property type="match status" value="1"/>
</dbReference>
<dbReference type="PANTHER" id="PTHR43434">
    <property type="entry name" value="PHOSPHOGLYCOLATE PHOSPHATASE"/>
    <property type="match status" value="1"/>
</dbReference>
<dbReference type="Gene3D" id="3.40.50.300">
    <property type="entry name" value="P-loop containing nucleotide triphosphate hydrolases"/>
    <property type="match status" value="1"/>
</dbReference>
<dbReference type="AlphaFoldDB" id="F2JNR9"/>
<dbReference type="SFLD" id="SFLDS00003">
    <property type="entry name" value="Haloacid_Dehalogenase"/>
    <property type="match status" value="1"/>
</dbReference>
<keyword evidence="2" id="KW-0378">Hydrolase</keyword>
<dbReference type="InterPro" id="IPR023198">
    <property type="entry name" value="PGP-like_dom2"/>
</dbReference>
<dbReference type="SUPFAM" id="SSF56784">
    <property type="entry name" value="HAD-like"/>
    <property type="match status" value="1"/>
</dbReference>
<protein>
    <submittedName>
        <fullName evidence="2">HAD-superfamily hydrolase, subfamily IA, variant 1</fullName>
    </submittedName>
</protein>
<proteinExistence type="predicted"/>
<dbReference type="EMBL" id="CP002582">
    <property type="protein sequence ID" value="ADZ82417.1"/>
    <property type="molecule type" value="Genomic_DNA"/>
</dbReference>
<dbReference type="Pfam" id="PF00485">
    <property type="entry name" value="PRK"/>
    <property type="match status" value="1"/>
</dbReference>
<dbReference type="Proteomes" id="UP000008467">
    <property type="component" value="Chromosome"/>
</dbReference>
<name>F2JNR9_CELLD</name>
<organism evidence="2 3">
    <name type="scientific">Cellulosilyticum lentocellum (strain ATCC 49066 / DSM 5427 / NCIMB 11756 / RHM5)</name>
    <name type="common">Clostridium lentocellum</name>
    <dbReference type="NCBI Taxonomy" id="642492"/>
    <lineage>
        <taxon>Bacteria</taxon>
        <taxon>Bacillati</taxon>
        <taxon>Bacillota</taxon>
        <taxon>Clostridia</taxon>
        <taxon>Lachnospirales</taxon>
        <taxon>Cellulosilyticaceae</taxon>
        <taxon>Cellulosilyticum</taxon>
    </lineage>
</organism>
<dbReference type="InterPro" id="IPR006083">
    <property type="entry name" value="PRK/URK"/>
</dbReference>
<sequence>MIIIFDLDGTLFQTALCDIAAVNHLFDELAIEKVDDTAITYNIGKKTFEFLTNILPPHIKQQDVYDRFRELEQKEVRENGILFPGVIELLEELVSKGHTLIICSNGSSEYIELVLKKTGITKYFSNIYSAKEANNKGEVIRKILDNNSPAVVIGDTLSDIEAAAENNIPSIAAMYGYGNINELGAATYIIQNVTDIIGYVNRIEIFYAITDRSIRKGKKVIGINGVDTSGKTVFTKAYSKFLSSLKIKNTIIHIDDYHNPAELRCKGDNEIEAYYHNAFNYDQVIDEILGPLSELKSINKDVLCLNLDTNKYENFIHYNIDENTIVLIEGVLLFREPLLKYLDTTVFLHIDFDEVLRRMQVRDVPKYGEGFIKKYANKYIPVQRKYLEEYRPEQRSDIVINNQDYFNPRLGAYCEGKDDIYNNRK</sequence>
<dbReference type="GO" id="GO:0008967">
    <property type="term" value="F:phosphoglycolate phosphatase activity"/>
    <property type="evidence" value="ECO:0007669"/>
    <property type="project" value="TreeGrafter"/>
</dbReference>
<dbReference type="GO" id="GO:0005524">
    <property type="term" value="F:ATP binding"/>
    <property type="evidence" value="ECO:0007669"/>
    <property type="project" value="InterPro"/>
</dbReference>
<dbReference type="SFLD" id="SFLDG01129">
    <property type="entry name" value="C1.5:_HAD__Beta-PGM__Phosphata"/>
    <property type="match status" value="1"/>
</dbReference>
<dbReference type="GO" id="GO:0016301">
    <property type="term" value="F:kinase activity"/>
    <property type="evidence" value="ECO:0007669"/>
    <property type="project" value="InterPro"/>
</dbReference>
<dbReference type="eggNOG" id="COG0572">
    <property type="taxonomic scope" value="Bacteria"/>
</dbReference>
<dbReference type="InterPro" id="IPR041492">
    <property type="entry name" value="HAD_2"/>
</dbReference>
<dbReference type="PANTHER" id="PTHR43434:SF1">
    <property type="entry name" value="PHOSPHOGLYCOLATE PHOSPHATASE"/>
    <property type="match status" value="1"/>
</dbReference>
<dbReference type="Pfam" id="PF13419">
    <property type="entry name" value="HAD_2"/>
    <property type="match status" value="1"/>
</dbReference>
<dbReference type="InterPro" id="IPR027417">
    <property type="entry name" value="P-loop_NTPase"/>
</dbReference>
<dbReference type="RefSeq" id="WP_013655718.1">
    <property type="nucleotide sequence ID" value="NC_015275.1"/>
</dbReference>
<dbReference type="InterPro" id="IPR023214">
    <property type="entry name" value="HAD_sf"/>
</dbReference>
<reference evidence="2 3" key="1">
    <citation type="journal article" date="2011" name="J. Bacteriol.">
        <title>Complete genome sequence of the cellulose-degrading bacterium Cellulosilyticum lentocellum.</title>
        <authorList>
            <consortium name="US DOE Joint Genome Institute"/>
            <person name="Miller D.A."/>
            <person name="Suen G."/>
            <person name="Bruce D."/>
            <person name="Copeland A."/>
            <person name="Cheng J.F."/>
            <person name="Detter C."/>
            <person name="Goodwin L.A."/>
            <person name="Han C.S."/>
            <person name="Hauser L.J."/>
            <person name="Land M.L."/>
            <person name="Lapidus A."/>
            <person name="Lucas S."/>
            <person name="Meincke L."/>
            <person name="Pitluck S."/>
            <person name="Tapia R."/>
            <person name="Teshima H."/>
            <person name="Woyke T."/>
            <person name="Fox B.G."/>
            <person name="Angert E.R."/>
            <person name="Currie C.R."/>
        </authorList>
    </citation>
    <scope>NUCLEOTIDE SEQUENCE [LARGE SCALE GENOMIC DNA]</scope>
    <source>
        <strain evidence="3">ATCC 49066 / DSM 5427 / NCIMB 11756 / RHM5</strain>
    </source>
</reference>
<dbReference type="SUPFAM" id="SSF52540">
    <property type="entry name" value="P-loop containing nucleoside triphosphate hydrolases"/>
    <property type="match status" value="1"/>
</dbReference>
<evidence type="ECO:0000259" key="1">
    <source>
        <dbReference type="Pfam" id="PF00485"/>
    </source>
</evidence>
<dbReference type="InterPro" id="IPR050155">
    <property type="entry name" value="HAD-like_hydrolase_sf"/>
</dbReference>
<dbReference type="NCBIfam" id="TIGR01549">
    <property type="entry name" value="HAD-SF-IA-v1"/>
    <property type="match status" value="1"/>
</dbReference>
<dbReference type="HOGENOM" id="CLU_645106_0_0_9"/>
<dbReference type="InterPro" id="IPR006439">
    <property type="entry name" value="HAD-SF_hydro_IA"/>
</dbReference>
<dbReference type="KEGG" id="cle:Clole_0684"/>
<keyword evidence="3" id="KW-1185">Reference proteome</keyword>
<evidence type="ECO:0000313" key="2">
    <source>
        <dbReference type="EMBL" id="ADZ82417.1"/>
    </source>
</evidence>
<feature type="domain" description="Phosphoribulokinase/uridine kinase" evidence="1">
    <location>
        <begin position="220"/>
        <end position="369"/>
    </location>
</feature>